<sequence length="219" mass="22595">MNYGSSIFTQPEVWWGAAETGGSLALMGLSAGVTEGALGLCLTGIGCLAGAPIAAVGAAGIGVGAFGVKDGVGRINNGLGKAFNEASADSAAGSGKAPDLGAQNPDIIWKTDKYDGWQHVLERHRIGGELYNPETKGAFLGKGRKVQQWIQQVVKNNPARDNSDGGRDGYAYEGRVNAGSDGVGILSRMQSRGLASNRAYGIRVVLNNDGSLRTAHPVP</sequence>
<proteinExistence type="predicted"/>
<evidence type="ECO:0008006" key="3">
    <source>
        <dbReference type="Google" id="ProtNLM"/>
    </source>
</evidence>
<gene>
    <name evidence="1" type="ORF">GCM10023220_71120</name>
</gene>
<dbReference type="Proteomes" id="UP001501265">
    <property type="component" value="Unassembled WGS sequence"/>
</dbReference>
<reference evidence="2" key="1">
    <citation type="journal article" date="2019" name="Int. J. Syst. Evol. Microbiol.">
        <title>The Global Catalogue of Microorganisms (GCM) 10K type strain sequencing project: providing services to taxonomists for standard genome sequencing and annotation.</title>
        <authorList>
            <consortium name="The Broad Institute Genomics Platform"/>
            <consortium name="The Broad Institute Genome Sequencing Center for Infectious Disease"/>
            <person name="Wu L."/>
            <person name="Ma J."/>
        </authorList>
    </citation>
    <scope>NUCLEOTIDE SEQUENCE [LARGE SCALE GENOMIC DNA]</scope>
    <source>
        <strain evidence="2">JCM 18081</strain>
    </source>
</reference>
<comment type="caution">
    <text evidence="1">The sequence shown here is derived from an EMBL/GenBank/DDBJ whole genome shotgun (WGS) entry which is preliminary data.</text>
</comment>
<keyword evidence="2" id="KW-1185">Reference proteome</keyword>
<evidence type="ECO:0000313" key="2">
    <source>
        <dbReference type="Proteomes" id="UP001501265"/>
    </source>
</evidence>
<dbReference type="EMBL" id="BAABIG010000110">
    <property type="protein sequence ID" value="GAA4827057.1"/>
    <property type="molecule type" value="Genomic_DNA"/>
</dbReference>
<name>A0ABP9D3J4_9ACTN</name>
<protein>
    <recommendedName>
        <fullName evidence="3">Bacterial EndoU nuclease domain-containing protein</fullName>
    </recommendedName>
</protein>
<organism evidence="1 2">
    <name type="scientific">Streptomyces ziwulingensis</name>
    <dbReference type="NCBI Taxonomy" id="1045501"/>
    <lineage>
        <taxon>Bacteria</taxon>
        <taxon>Bacillati</taxon>
        <taxon>Actinomycetota</taxon>
        <taxon>Actinomycetes</taxon>
        <taxon>Kitasatosporales</taxon>
        <taxon>Streptomycetaceae</taxon>
        <taxon>Streptomyces</taxon>
    </lineage>
</organism>
<dbReference type="RefSeq" id="WP_345624868.1">
    <property type="nucleotide sequence ID" value="NZ_BAABIG010000110.1"/>
</dbReference>
<evidence type="ECO:0000313" key="1">
    <source>
        <dbReference type="EMBL" id="GAA4827057.1"/>
    </source>
</evidence>
<accession>A0ABP9D3J4</accession>